<dbReference type="EMBL" id="KB456262">
    <property type="protein sequence ID" value="EMF14709.1"/>
    <property type="molecule type" value="Genomic_DNA"/>
</dbReference>
<evidence type="ECO:0000313" key="2">
    <source>
        <dbReference type="EMBL" id="EMF14709.1"/>
    </source>
</evidence>
<feature type="compositionally biased region" description="Polar residues" evidence="1">
    <location>
        <begin position="120"/>
        <end position="134"/>
    </location>
</feature>
<feature type="region of interest" description="Disordered" evidence="1">
    <location>
        <begin position="120"/>
        <end position="149"/>
    </location>
</feature>
<name>M3DA00_SPHMS</name>
<proteinExistence type="predicted"/>
<dbReference type="RefSeq" id="XP_016762830.1">
    <property type="nucleotide sequence ID" value="XM_016910330.1"/>
</dbReference>
<sequence length="149" mass="16140">MAYQGPGHSVWSAMNYTPPRGRCNYKTSMISTCECLRYMLHPAATSFDCDGCGHHASFHSLENSFETAILEKWSAQQESTTGGATNTGTSKKRRRIVETRQDDMEILELAEDEFIAASGASTTRNLAGTPANSRASRKGAGVVNRASAT</sequence>
<dbReference type="OMA" id="WSAMDYK"/>
<reference evidence="2 3" key="1">
    <citation type="journal article" date="2012" name="PLoS Pathog.">
        <title>Diverse lifestyles and strategies of plant pathogenesis encoded in the genomes of eighteen Dothideomycetes fungi.</title>
        <authorList>
            <person name="Ohm R.A."/>
            <person name="Feau N."/>
            <person name="Henrissat B."/>
            <person name="Schoch C.L."/>
            <person name="Horwitz B.A."/>
            <person name="Barry K.W."/>
            <person name="Condon B.J."/>
            <person name="Copeland A.C."/>
            <person name="Dhillon B."/>
            <person name="Glaser F."/>
            <person name="Hesse C.N."/>
            <person name="Kosti I."/>
            <person name="LaButti K."/>
            <person name="Lindquist E.A."/>
            <person name="Lucas S."/>
            <person name="Salamov A.A."/>
            <person name="Bradshaw R.E."/>
            <person name="Ciuffetti L."/>
            <person name="Hamelin R.C."/>
            <person name="Kema G.H.J."/>
            <person name="Lawrence C."/>
            <person name="Scott J.A."/>
            <person name="Spatafora J.W."/>
            <person name="Turgeon B.G."/>
            <person name="de Wit P.J.G.M."/>
            <person name="Zhong S."/>
            <person name="Goodwin S.B."/>
            <person name="Grigoriev I.V."/>
        </authorList>
    </citation>
    <scope>NUCLEOTIDE SEQUENCE [LARGE SCALE GENOMIC DNA]</scope>
    <source>
        <strain evidence="2 3">SO2202</strain>
    </source>
</reference>
<dbReference type="eggNOG" id="ENOG502SA16">
    <property type="taxonomic scope" value="Eukaryota"/>
</dbReference>
<accession>M3DA00</accession>
<organism evidence="2 3">
    <name type="scientific">Sphaerulina musiva (strain SO2202)</name>
    <name type="common">Poplar stem canker fungus</name>
    <name type="synonym">Septoria musiva</name>
    <dbReference type="NCBI Taxonomy" id="692275"/>
    <lineage>
        <taxon>Eukaryota</taxon>
        <taxon>Fungi</taxon>
        <taxon>Dikarya</taxon>
        <taxon>Ascomycota</taxon>
        <taxon>Pezizomycotina</taxon>
        <taxon>Dothideomycetes</taxon>
        <taxon>Dothideomycetidae</taxon>
        <taxon>Mycosphaerellales</taxon>
        <taxon>Mycosphaerellaceae</taxon>
        <taxon>Sphaerulina</taxon>
    </lineage>
</organism>
<keyword evidence="3" id="KW-1185">Reference proteome</keyword>
<dbReference type="OrthoDB" id="5424021at2759"/>
<protein>
    <submittedName>
        <fullName evidence="2">Uncharacterized protein</fullName>
    </submittedName>
</protein>
<evidence type="ECO:0000256" key="1">
    <source>
        <dbReference type="SAM" id="MobiDB-lite"/>
    </source>
</evidence>
<dbReference type="HOGENOM" id="CLU_132816_0_0_1"/>
<dbReference type="AlphaFoldDB" id="M3DA00"/>
<feature type="compositionally biased region" description="Low complexity" evidence="1">
    <location>
        <begin position="80"/>
        <end position="89"/>
    </location>
</feature>
<gene>
    <name evidence="2" type="ORF">SEPMUDRAFT_83262</name>
</gene>
<feature type="region of interest" description="Disordered" evidence="1">
    <location>
        <begin position="74"/>
        <end position="95"/>
    </location>
</feature>
<evidence type="ECO:0000313" key="3">
    <source>
        <dbReference type="Proteomes" id="UP000016931"/>
    </source>
</evidence>
<dbReference type="Proteomes" id="UP000016931">
    <property type="component" value="Unassembled WGS sequence"/>
</dbReference>
<dbReference type="GeneID" id="27907467"/>